<feature type="compositionally biased region" description="Polar residues" evidence="1">
    <location>
        <begin position="40"/>
        <end position="60"/>
    </location>
</feature>
<evidence type="ECO:0000256" key="1">
    <source>
        <dbReference type="SAM" id="MobiDB-lite"/>
    </source>
</evidence>
<protein>
    <submittedName>
        <fullName evidence="2">Uncharacterized protein</fullName>
    </submittedName>
</protein>
<proteinExistence type="predicted"/>
<organism evidence="2 3">
    <name type="scientific">Marasmius tenuissimus</name>
    <dbReference type="NCBI Taxonomy" id="585030"/>
    <lineage>
        <taxon>Eukaryota</taxon>
        <taxon>Fungi</taxon>
        <taxon>Dikarya</taxon>
        <taxon>Basidiomycota</taxon>
        <taxon>Agaricomycotina</taxon>
        <taxon>Agaricomycetes</taxon>
        <taxon>Agaricomycetidae</taxon>
        <taxon>Agaricales</taxon>
        <taxon>Marasmiineae</taxon>
        <taxon>Marasmiaceae</taxon>
        <taxon>Marasmius</taxon>
    </lineage>
</organism>
<feature type="region of interest" description="Disordered" evidence="1">
    <location>
        <begin position="1"/>
        <end position="67"/>
    </location>
</feature>
<evidence type="ECO:0000313" key="3">
    <source>
        <dbReference type="Proteomes" id="UP001437256"/>
    </source>
</evidence>
<accession>A0ABR2ZC92</accession>
<gene>
    <name evidence="2" type="ORF">AAF712_015229</name>
</gene>
<keyword evidence="3" id="KW-1185">Reference proteome</keyword>
<name>A0ABR2ZC92_9AGAR</name>
<sequence length="405" mass="44592">MVIKDEPLEDAPPSYDEASLNAPSTSTQSQPPRDVKTPIVTVSDSPATPITPSTSQSFSRVPSGKGKEKATASWWGSFGVSKKAREVRTTVLGIIRDVVKQDIDGGVDPRGILESCHAACTDEAIPFSALLQEKSIEDHTPIYWAIVNRNTKSESEPDLLMSLLAYAAPLEPATVSEIRLACLITSDQALFQRLRLSPEFASLSGTDQMVLSGGMAPDEVEVLEASSDEGAFVVDIKMMQFQKRMRVSNEVGVDFIARGRMWRLAFCISNEKWRHDKPRFGAWYVSLTLLENSPPTWIDSQLLIPDARLPIPPLGETSLMDVTPRSSDGKTKLKPTISVRLMSRVELGPKRRHTHLPCEVTSTLESTSNAMSLQYSGNSYIGTDDSIRMRLEGKLGKPQEECVIQ</sequence>
<dbReference type="Proteomes" id="UP001437256">
    <property type="component" value="Unassembled WGS sequence"/>
</dbReference>
<comment type="caution">
    <text evidence="2">The sequence shown here is derived from an EMBL/GenBank/DDBJ whole genome shotgun (WGS) entry which is preliminary data.</text>
</comment>
<feature type="compositionally biased region" description="Polar residues" evidence="1">
    <location>
        <begin position="21"/>
        <end position="31"/>
    </location>
</feature>
<evidence type="ECO:0000313" key="2">
    <source>
        <dbReference type="EMBL" id="KAL0058107.1"/>
    </source>
</evidence>
<reference evidence="2 3" key="1">
    <citation type="submission" date="2024-05" db="EMBL/GenBank/DDBJ databases">
        <title>A draft genome resource for the thread blight pathogen Marasmius tenuissimus strain MS-2.</title>
        <authorList>
            <person name="Yulfo-Soto G.E."/>
            <person name="Baruah I.K."/>
            <person name="Amoako-Attah I."/>
            <person name="Bukari Y."/>
            <person name="Meinhardt L.W."/>
            <person name="Bailey B.A."/>
            <person name="Cohen S.P."/>
        </authorList>
    </citation>
    <scope>NUCLEOTIDE SEQUENCE [LARGE SCALE GENOMIC DNA]</scope>
    <source>
        <strain evidence="2 3">MS-2</strain>
    </source>
</reference>
<dbReference type="EMBL" id="JBBXMP010000363">
    <property type="protein sequence ID" value="KAL0058107.1"/>
    <property type="molecule type" value="Genomic_DNA"/>
</dbReference>